<dbReference type="GO" id="GO:0004300">
    <property type="term" value="F:enoyl-CoA hydratase activity"/>
    <property type="evidence" value="ECO:0007669"/>
    <property type="project" value="UniProtKB-EC"/>
</dbReference>
<evidence type="ECO:0000313" key="16">
    <source>
        <dbReference type="EMBL" id="SMA47746.1"/>
    </source>
</evidence>
<dbReference type="PANTHER" id="PTHR43612:SF3">
    <property type="entry name" value="TRIFUNCTIONAL ENZYME SUBUNIT ALPHA, MITOCHONDRIAL"/>
    <property type="match status" value="1"/>
</dbReference>
<dbReference type="Gene3D" id="1.10.1040.50">
    <property type="match status" value="1"/>
</dbReference>
<accession>A0A1X7AL23</accession>
<evidence type="ECO:0000256" key="2">
    <source>
        <dbReference type="ARBA" id="ARBA00007005"/>
    </source>
</evidence>
<dbReference type="CDD" id="cd06558">
    <property type="entry name" value="crotonase-like"/>
    <property type="match status" value="1"/>
</dbReference>
<dbReference type="RefSeq" id="WP_087110414.1">
    <property type="nucleotide sequence ID" value="NZ_CBCSCN010000003.1"/>
</dbReference>
<comment type="similarity">
    <text evidence="3">In the N-terminal section; belongs to the enoyl-CoA hydratase/isomerase family.</text>
</comment>
<keyword evidence="5" id="KW-0276">Fatty acid metabolism</keyword>
<dbReference type="InterPro" id="IPR006180">
    <property type="entry name" value="3-OHacyl-CoA_DH_CS"/>
</dbReference>
<evidence type="ECO:0000256" key="4">
    <source>
        <dbReference type="ARBA" id="ARBA00012076"/>
    </source>
</evidence>
<dbReference type="UniPathway" id="UPA00659"/>
<evidence type="ECO:0000256" key="7">
    <source>
        <dbReference type="ARBA" id="ARBA00023002"/>
    </source>
</evidence>
<reference evidence="16 17" key="1">
    <citation type="submission" date="2017-03" db="EMBL/GenBank/DDBJ databases">
        <authorList>
            <person name="Afonso C.L."/>
            <person name="Miller P.J."/>
            <person name="Scott M.A."/>
            <person name="Spackman E."/>
            <person name="Goraichik I."/>
            <person name="Dimitrov K.M."/>
            <person name="Suarez D.L."/>
            <person name="Swayne D.E."/>
        </authorList>
    </citation>
    <scope>NUCLEOTIDE SEQUENCE [LARGE SCALE GENOMIC DNA]</scope>
    <source>
        <strain evidence="16">SB41UT1</strain>
    </source>
</reference>
<gene>
    <name evidence="16" type="primary">fadB</name>
    <name evidence="16" type="ORF">EHSB41UT_02540</name>
</gene>
<keyword evidence="10" id="KW-0413">Isomerase</keyword>
<evidence type="ECO:0000256" key="1">
    <source>
        <dbReference type="ARBA" id="ARBA00005005"/>
    </source>
</evidence>
<feature type="domain" description="3-hydroxyacyl-CoA dehydrogenase NAD binding" evidence="15">
    <location>
        <begin position="321"/>
        <end position="499"/>
    </location>
</feature>
<dbReference type="InterPro" id="IPR001753">
    <property type="entry name" value="Enoyl-CoA_hydra/iso"/>
</dbReference>
<evidence type="ECO:0000256" key="3">
    <source>
        <dbReference type="ARBA" id="ARBA00008750"/>
    </source>
</evidence>
<dbReference type="SUPFAM" id="SSF51735">
    <property type="entry name" value="NAD(P)-binding Rossmann-fold domains"/>
    <property type="match status" value="1"/>
</dbReference>
<keyword evidence="17" id="KW-1185">Reference proteome</keyword>
<dbReference type="InterPro" id="IPR029045">
    <property type="entry name" value="ClpP/crotonase-like_dom_sf"/>
</dbReference>
<dbReference type="NCBIfam" id="NF008727">
    <property type="entry name" value="PRK11730.1"/>
    <property type="match status" value="1"/>
</dbReference>
<sequence length="718" mass="77969">MIYDGSAITVKLLDDGIAQLDFNLQGESVNKFNRVTLEELKQATEVLQAAIQESADVKGVVVTSSKDVFIVGADITEFTEMFALPEEELVEGTVATNAIFSAFEDLNVPTAVAINGIALGGGFEMCLAADYRVMSAKAKVGLPEVKLGIFPGFGGTVRMSRLVGCDNAIEWIAGGAENRADAALKVGAVDAVVAPEKLFEATVDLVKRAISGELDYKAKRQEKLDPIKLPMMEQMMAFNSAIGFVAGKAGPNYPAPVTAIKTIQKHCGKKRDDAIRIEAKGFAKMAKTSVAQNLVGLFLNDQALKKTAKDFERKAGKVEQAAVLGAGIMGGGIAYQSALKGTPIIMKDINQAGIDLGLNEAKKLLSKRVSRKKMDADKMGDVLNAIKPTLSYGDFETVDVVVEAVVENVKVKHAVLAEVEKHVKPGTVLTSNTSTISITKLAEALERPEDFCGMHFFNPVHMMPLVEVIRGEKSSEETIATTVKYAKQMGKTPVVVNDCPGFLVNRVLFPYFGGFAGLLRDGADFQKVDKVMEKFGWPMGPAYLMDVVGIDTGVHAEGVMAEGFPERMGRDFKSAVDVMFENERYGQKNNIGFYKYETDKKGKPKKVVDQSTYDLIAPVCAESKDFEADDIIARMMIPMCLEVVRCLEDNIVETPADADMGLIFGVGFPPFRGGAIRYIEEMGLQNFVDLCDKYADLGPLYAPTENLRKMAAEGKTFY</sequence>
<dbReference type="GO" id="GO:0036125">
    <property type="term" value="C:fatty acid beta-oxidation multienzyme complex"/>
    <property type="evidence" value="ECO:0007669"/>
    <property type="project" value="InterPro"/>
</dbReference>
<dbReference type="InterPro" id="IPR006108">
    <property type="entry name" value="3HC_DH_C"/>
</dbReference>
<name>A0A1X7AL23_9GAMM</name>
<dbReference type="OrthoDB" id="5389341at2"/>
<dbReference type="GO" id="GO:0070403">
    <property type="term" value="F:NAD+ binding"/>
    <property type="evidence" value="ECO:0007669"/>
    <property type="project" value="InterPro"/>
</dbReference>
<dbReference type="SUPFAM" id="SSF52096">
    <property type="entry name" value="ClpP/crotonase"/>
    <property type="match status" value="1"/>
</dbReference>
<evidence type="ECO:0000256" key="10">
    <source>
        <dbReference type="ARBA" id="ARBA00023235"/>
    </source>
</evidence>
<dbReference type="Gene3D" id="3.40.50.720">
    <property type="entry name" value="NAD(P)-binding Rossmann-like Domain"/>
    <property type="match status" value="1"/>
</dbReference>
<dbReference type="InterPro" id="IPR012799">
    <property type="entry name" value="FadB"/>
</dbReference>
<comment type="catalytic activity">
    <reaction evidence="13">
        <text>a (3S)-3-hydroxyacyl-CoA + NAD(+) = a 3-oxoacyl-CoA + NADH + H(+)</text>
        <dbReference type="Rhea" id="RHEA:22432"/>
        <dbReference type="ChEBI" id="CHEBI:15378"/>
        <dbReference type="ChEBI" id="CHEBI:57318"/>
        <dbReference type="ChEBI" id="CHEBI:57540"/>
        <dbReference type="ChEBI" id="CHEBI:57945"/>
        <dbReference type="ChEBI" id="CHEBI:90726"/>
        <dbReference type="EC" id="1.1.1.35"/>
    </reaction>
</comment>
<keyword evidence="9" id="KW-0443">Lipid metabolism</keyword>
<evidence type="ECO:0000256" key="5">
    <source>
        <dbReference type="ARBA" id="ARBA00022832"/>
    </source>
</evidence>
<keyword evidence="12" id="KW-0511">Multifunctional enzyme</keyword>
<feature type="domain" description="3-hydroxyacyl-CoA dehydrogenase C-terminal" evidence="14">
    <location>
        <begin position="501"/>
        <end position="596"/>
    </location>
</feature>
<comment type="similarity">
    <text evidence="2">In the central section; belongs to the 3-hydroxyacyl-CoA dehydrogenase family.</text>
</comment>
<protein>
    <recommendedName>
        <fullName evidence="4">enoyl-CoA hydratase</fullName>
        <ecNumber evidence="4">4.2.1.17</ecNumber>
    </recommendedName>
</protein>
<evidence type="ECO:0000256" key="13">
    <source>
        <dbReference type="ARBA" id="ARBA00049556"/>
    </source>
</evidence>
<dbReference type="NCBIfam" id="TIGR02437">
    <property type="entry name" value="FadB"/>
    <property type="match status" value="1"/>
</dbReference>
<dbReference type="InterPro" id="IPR006176">
    <property type="entry name" value="3-OHacyl-CoA_DH_NAD-bd"/>
</dbReference>
<comment type="pathway">
    <text evidence="1">Lipid metabolism; fatty acid beta-oxidation.</text>
</comment>
<evidence type="ECO:0000313" key="17">
    <source>
        <dbReference type="Proteomes" id="UP000196573"/>
    </source>
</evidence>
<dbReference type="InterPro" id="IPR036291">
    <property type="entry name" value="NAD(P)-bd_dom_sf"/>
</dbReference>
<dbReference type="InterPro" id="IPR050136">
    <property type="entry name" value="FA_oxidation_alpha_subunit"/>
</dbReference>
<evidence type="ECO:0000256" key="6">
    <source>
        <dbReference type="ARBA" id="ARBA00022963"/>
    </source>
</evidence>
<evidence type="ECO:0000256" key="11">
    <source>
        <dbReference type="ARBA" id="ARBA00023239"/>
    </source>
</evidence>
<dbReference type="Proteomes" id="UP000196573">
    <property type="component" value="Unassembled WGS sequence"/>
</dbReference>
<keyword evidence="7" id="KW-0560">Oxidoreductase</keyword>
<keyword evidence="11" id="KW-0456">Lyase</keyword>
<keyword evidence="8" id="KW-0520">NAD</keyword>
<dbReference type="AlphaFoldDB" id="A0A1X7AL23"/>
<evidence type="ECO:0000256" key="12">
    <source>
        <dbReference type="ARBA" id="ARBA00023268"/>
    </source>
</evidence>
<dbReference type="Pfam" id="PF00378">
    <property type="entry name" value="ECH_1"/>
    <property type="match status" value="1"/>
</dbReference>
<evidence type="ECO:0000259" key="15">
    <source>
        <dbReference type="Pfam" id="PF02737"/>
    </source>
</evidence>
<organism evidence="16 17">
    <name type="scientific">Parendozoicomonas haliclonae</name>
    <dbReference type="NCBI Taxonomy" id="1960125"/>
    <lineage>
        <taxon>Bacteria</taxon>
        <taxon>Pseudomonadati</taxon>
        <taxon>Pseudomonadota</taxon>
        <taxon>Gammaproteobacteria</taxon>
        <taxon>Oceanospirillales</taxon>
        <taxon>Endozoicomonadaceae</taxon>
        <taxon>Parendozoicomonas</taxon>
    </lineage>
</organism>
<dbReference type="PROSITE" id="PS00067">
    <property type="entry name" value="3HCDH"/>
    <property type="match status" value="1"/>
</dbReference>
<dbReference type="SUPFAM" id="SSF48179">
    <property type="entry name" value="6-phosphogluconate dehydrogenase C-terminal domain-like"/>
    <property type="match status" value="2"/>
</dbReference>
<dbReference type="GO" id="GO:0016509">
    <property type="term" value="F:long-chain (3S)-3-hydroxyacyl-CoA dehydrogenase (NAD+) activity"/>
    <property type="evidence" value="ECO:0007669"/>
    <property type="project" value="TreeGrafter"/>
</dbReference>
<dbReference type="Gene3D" id="3.90.226.10">
    <property type="entry name" value="2-enoyl-CoA Hydratase, Chain A, domain 1"/>
    <property type="match status" value="1"/>
</dbReference>
<evidence type="ECO:0000256" key="8">
    <source>
        <dbReference type="ARBA" id="ARBA00023027"/>
    </source>
</evidence>
<dbReference type="InterPro" id="IPR008927">
    <property type="entry name" value="6-PGluconate_DH-like_C_sf"/>
</dbReference>
<evidence type="ECO:0000259" key="14">
    <source>
        <dbReference type="Pfam" id="PF00725"/>
    </source>
</evidence>
<keyword evidence="6" id="KW-0442">Lipid degradation</keyword>
<dbReference type="PANTHER" id="PTHR43612">
    <property type="entry name" value="TRIFUNCTIONAL ENZYME SUBUNIT ALPHA"/>
    <property type="match status" value="1"/>
</dbReference>
<proteinExistence type="inferred from homology"/>
<dbReference type="EC" id="4.2.1.17" evidence="4"/>
<dbReference type="GO" id="GO:0006635">
    <property type="term" value="P:fatty acid beta-oxidation"/>
    <property type="evidence" value="ECO:0007669"/>
    <property type="project" value="UniProtKB-UniPathway"/>
</dbReference>
<dbReference type="Pfam" id="PF00725">
    <property type="entry name" value="3HCDH"/>
    <property type="match status" value="1"/>
</dbReference>
<dbReference type="EMBL" id="FWPT01000005">
    <property type="protein sequence ID" value="SMA47746.1"/>
    <property type="molecule type" value="Genomic_DNA"/>
</dbReference>
<dbReference type="GO" id="GO:0008692">
    <property type="term" value="F:3-hydroxybutyryl-CoA epimerase activity"/>
    <property type="evidence" value="ECO:0007669"/>
    <property type="project" value="InterPro"/>
</dbReference>
<dbReference type="Pfam" id="PF02737">
    <property type="entry name" value="3HCDH_N"/>
    <property type="match status" value="1"/>
</dbReference>
<evidence type="ECO:0000256" key="9">
    <source>
        <dbReference type="ARBA" id="ARBA00023098"/>
    </source>
</evidence>
<dbReference type="GO" id="GO:0004165">
    <property type="term" value="F:delta(3)-delta(2)-enoyl-CoA isomerase activity"/>
    <property type="evidence" value="ECO:0007669"/>
    <property type="project" value="InterPro"/>
</dbReference>
<dbReference type="FunFam" id="3.40.50.720:FF:000009">
    <property type="entry name" value="Fatty oxidation complex, alpha subunit"/>
    <property type="match status" value="1"/>
</dbReference>